<keyword evidence="5" id="KW-0711">Selenium</keyword>
<dbReference type="InterPro" id="IPR023753">
    <property type="entry name" value="FAD/NAD-binding_dom"/>
</dbReference>
<sequence>MHTPPLPLTRDLVLIGGGHTHALLLRKWGMNPLPGARVTVINPGPTAPYSGMLPGFVAGHYKRQELDIDLVKLARFAGARVILGSVEGIDTTQREVLVPGRPPVAFDVASVNVGITSDMPSMPGFAEHAVPAKPLGPFAARWAAHLEGSDPTSVIVIGGGVAGVELVMAMAHALKAKGRAAQVTLIDNGPALTATKPKAAATIRRAMSDLGIDVIEQIAITRIAQDHVELEDGRQIPAAFVTGAAGARAYDWVAATRLDLHDGYVRVNEYLQSSDPAIFAAGDCAHLTENPRPKAGVYAVREAPILFDNLRAALGAGKMRRYVPQKDYLKLISLGGKSALAERLGTSLSGPLMWNWKNHIDQKFMNKFRDLPKMRPAALPREHAAGLQEALGDKPMCGGCGAKVGRSALQSALRTLPAPMRADVTALPGDDAALLKTGNARQVITSDHLRSFTTDPALMTRIAAVHALGDIWAMGAAPQAATATIILPRMSAELQHRTMTEIMKTANEVIREAGAEIVGGHSSLGDEMTIGFTLTGLCEDDPITLAGGHAGDVLLLTKPLGSGVLMAAEMAGQADGASVATAFRQMIQPQHAAARSLRGAHAMTDVTGFGLAGHLQGMCEASSCGATLDLEAVPVMNGALELSRQGVRSTIYNDNRAIAPDLPSGGRADLLFDPQTAGGLLAAVDANEADALLRELNQAGYPAAIIGHLTNKPGLRLQN</sequence>
<organism evidence="9 10">
    <name type="scientific">Ruegeria haliotis</name>
    <dbReference type="NCBI Taxonomy" id="2747601"/>
    <lineage>
        <taxon>Bacteria</taxon>
        <taxon>Pseudomonadati</taxon>
        <taxon>Pseudomonadota</taxon>
        <taxon>Alphaproteobacteria</taxon>
        <taxon>Rhodobacterales</taxon>
        <taxon>Roseobacteraceae</taxon>
        <taxon>Ruegeria</taxon>
    </lineage>
</organism>
<dbReference type="SUPFAM" id="SSF55326">
    <property type="entry name" value="PurM N-terminal domain-like"/>
    <property type="match status" value="1"/>
</dbReference>
<name>A0ABX2PRH8_9RHOB</name>
<feature type="domain" description="PurM-like C-terminal" evidence="7">
    <location>
        <begin position="550"/>
        <end position="717"/>
    </location>
</feature>
<dbReference type="Gene3D" id="3.50.50.100">
    <property type="match status" value="1"/>
</dbReference>
<dbReference type="EC" id="2.7.9.3" evidence="9"/>
<evidence type="ECO:0000256" key="2">
    <source>
        <dbReference type="ARBA" id="ARBA00022741"/>
    </source>
</evidence>
<evidence type="ECO:0000256" key="5">
    <source>
        <dbReference type="ARBA" id="ARBA00023266"/>
    </source>
</evidence>
<accession>A0ABX2PRH8</accession>
<evidence type="ECO:0000313" key="9">
    <source>
        <dbReference type="EMBL" id="NVO55802.1"/>
    </source>
</evidence>
<dbReference type="Gene3D" id="3.90.650.10">
    <property type="entry name" value="PurM-like C-terminal domain"/>
    <property type="match status" value="1"/>
</dbReference>
<dbReference type="CDD" id="cd02195">
    <property type="entry name" value="SelD"/>
    <property type="match status" value="1"/>
</dbReference>
<keyword evidence="2" id="KW-0547">Nucleotide-binding</keyword>
<dbReference type="InterPro" id="IPR036188">
    <property type="entry name" value="FAD/NAD-bd_sf"/>
</dbReference>
<reference evidence="9 10" key="1">
    <citation type="submission" date="2020-06" db="EMBL/GenBank/DDBJ databases">
        <authorList>
            <person name="Cao W.R."/>
        </authorList>
    </citation>
    <scope>NUCLEOTIDE SEQUENCE [LARGE SCALE GENOMIC DNA]</scope>
    <source>
        <strain evidence="9 10">B1Z28</strain>
    </source>
</reference>
<dbReference type="PRINTS" id="PR00368">
    <property type="entry name" value="FADPNR"/>
</dbReference>
<proteinExistence type="predicted"/>
<protein>
    <submittedName>
        <fullName evidence="9">Selenide, water dikinase SelD</fullName>
        <ecNumber evidence="9">2.7.9.3</ecNumber>
    </submittedName>
</protein>
<dbReference type="Proteomes" id="UP000630805">
    <property type="component" value="Unassembled WGS sequence"/>
</dbReference>
<evidence type="ECO:0000256" key="4">
    <source>
        <dbReference type="ARBA" id="ARBA00022840"/>
    </source>
</evidence>
<dbReference type="InterPro" id="IPR036921">
    <property type="entry name" value="PurM-like_N_sf"/>
</dbReference>
<keyword evidence="1 9" id="KW-0808">Transferase</keyword>
<dbReference type="InterPro" id="IPR010918">
    <property type="entry name" value="PurM-like_C_dom"/>
</dbReference>
<dbReference type="Pfam" id="PF07992">
    <property type="entry name" value="Pyr_redox_2"/>
    <property type="match status" value="1"/>
</dbReference>
<dbReference type="Pfam" id="PF00586">
    <property type="entry name" value="AIRS"/>
    <property type="match status" value="1"/>
</dbReference>
<evidence type="ECO:0000256" key="1">
    <source>
        <dbReference type="ARBA" id="ARBA00022679"/>
    </source>
</evidence>
<evidence type="ECO:0000259" key="6">
    <source>
        <dbReference type="Pfam" id="PF00586"/>
    </source>
</evidence>
<dbReference type="SUPFAM" id="SSF51905">
    <property type="entry name" value="FAD/NAD(P)-binding domain"/>
    <property type="match status" value="2"/>
</dbReference>
<dbReference type="InterPro" id="IPR017584">
    <property type="entry name" value="Pyridine_nucleo_diS_OxRdtase_N"/>
</dbReference>
<dbReference type="EMBL" id="JABXWT010000002">
    <property type="protein sequence ID" value="NVO55802.1"/>
    <property type="molecule type" value="Genomic_DNA"/>
</dbReference>
<keyword evidence="10" id="KW-1185">Reference proteome</keyword>
<dbReference type="NCBIfam" id="TIGR00476">
    <property type="entry name" value="selD"/>
    <property type="match status" value="1"/>
</dbReference>
<evidence type="ECO:0000256" key="3">
    <source>
        <dbReference type="ARBA" id="ARBA00022777"/>
    </source>
</evidence>
<evidence type="ECO:0000313" key="10">
    <source>
        <dbReference type="Proteomes" id="UP000630805"/>
    </source>
</evidence>
<dbReference type="GO" id="GO:0004756">
    <property type="term" value="F:selenide, water dikinase activity"/>
    <property type="evidence" value="ECO:0007669"/>
    <property type="project" value="UniProtKB-EC"/>
</dbReference>
<keyword evidence="3" id="KW-0418">Kinase</keyword>
<evidence type="ECO:0000259" key="7">
    <source>
        <dbReference type="Pfam" id="PF02769"/>
    </source>
</evidence>
<dbReference type="InterPro" id="IPR004536">
    <property type="entry name" value="SPS/SelD"/>
</dbReference>
<dbReference type="PANTHER" id="PTHR10256">
    <property type="entry name" value="SELENIDE, WATER DIKINASE"/>
    <property type="match status" value="1"/>
</dbReference>
<dbReference type="Pfam" id="PF02769">
    <property type="entry name" value="AIRS_C"/>
    <property type="match status" value="1"/>
</dbReference>
<feature type="domain" description="PurM-like N-terminal" evidence="6">
    <location>
        <begin position="429"/>
        <end position="537"/>
    </location>
</feature>
<dbReference type="SUPFAM" id="SSF56042">
    <property type="entry name" value="PurM C-terminal domain-like"/>
    <property type="match status" value="1"/>
</dbReference>
<comment type="caution">
    <text evidence="9">The sequence shown here is derived from an EMBL/GenBank/DDBJ whole genome shotgun (WGS) entry which is preliminary data.</text>
</comment>
<dbReference type="InterPro" id="IPR036676">
    <property type="entry name" value="PurM-like_C_sf"/>
</dbReference>
<feature type="domain" description="FAD/NAD(P)-binding" evidence="8">
    <location>
        <begin position="11"/>
        <end position="302"/>
    </location>
</feature>
<dbReference type="NCBIfam" id="TIGR03169">
    <property type="entry name" value="Nterm_to_SelD"/>
    <property type="match status" value="1"/>
</dbReference>
<dbReference type="PANTHER" id="PTHR10256:SF0">
    <property type="entry name" value="INACTIVE SELENIDE, WATER DIKINASE-LIKE PROTEIN-RELATED"/>
    <property type="match status" value="1"/>
</dbReference>
<keyword evidence="4" id="KW-0067">ATP-binding</keyword>
<dbReference type="Gene3D" id="3.30.1330.10">
    <property type="entry name" value="PurM-like, N-terminal domain"/>
    <property type="match status" value="1"/>
</dbReference>
<dbReference type="InterPro" id="IPR016188">
    <property type="entry name" value="PurM-like_N"/>
</dbReference>
<gene>
    <name evidence="9" type="primary">selD</name>
    <name evidence="9" type="ORF">HW561_08380</name>
</gene>
<dbReference type="RefSeq" id="WP_176863560.1">
    <property type="nucleotide sequence ID" value="NZ_JABXWT010000002.1"/>
</dbReference>
<evidence type="ECO:0000259" key="8">
    <source>
        <dbReference type="Pfam" id="PF07992"/>
    </source>
</evidence>